<sequence length="72" mass="8263">MPSWTFLNTRAGDSSAILWADLSKASINMLRIVEPYIAWGYPNLKPVNELIYKYDYGQINKRLADTSLLEPE</sequence>
<dbReference type="GO" id="GO:0003723">
    <property type="term" value="F:RNA binding"/>
    <property type="evidence" value="ECO:0007669"/>
    <property type="project" value="TreeGrafter"/>
</dbReference>
<evidence type="ECO:0000313" key="2">
    <source>
        <dbReference type="Proteomes" id="UP000011518"/>
    </source>
</evidence>
<dbReference type="InterPro" id="IPR039699">
    <property type="entry name" value="Ribosomal_uL30"/>
</dbReference>
<dbReference type="STRING" id="246437.L9KUW5"/>
<dbReference type="InterPro" id="IPR036919">
    <property type="entry name" value="Ribo_uL30_ferredoxin-like_sf"/>
</dbReference>
<dbReference type="GO" id="GO:0000463">
    <property type="term" value="P:maturation of LSU-rRNA from tricistronic rRNA transcript (SSU-rRNA, 5.8S rRNA, LSU-rRNA)"/>
    <property type="evidence" value="ECO:0007669"/>
    <property type="project" value="TreeGrafter"/>
</dbReference>
<keyword evidence="1" id="KW-0687">Ribonucleoprotein</keyword>
<dbReference type="PANTHER" id="PTHR11524">
    <property type="entry name" value="60S RIBOSOMAL PROTEIN L7"/>
    <property type="match status" value="1"/>
</dbReference>
<protein>
    <submittedName>
        <fullName evidence="1">60S ribosomal protein L7</fullName>
    </submittedName>
</protein>
<dbReference type="Gene3D" id="3.30.1390.20">
    <property type="entry name" value="Ribosomal protein L30, ferredoxin-like fold domain"/>
    <property type="match status" value="1"/>
</dbReference>
<reference evidence="2" key="2">
    <citation type="journal article" date="2013" name="Nat. Commun.">
        <title>Genome of the Chinese tree shrew.</title>
        <authorList>
            <person name="Fan Y."/>
            <person name="Huang Z.Y."/>
            <person name="Cao C.C."/>
            <person name="Chen C.S."/>
            <person name="Chen Y.X."/>
            <person name="Fan D.D."/>
            <person name="He J."/>
            <person name="Hou H.L."/>
            <person name="Hu L."/>
            <person name="Hu X.T."/>
            <person name="Jiang X.T."/>
            <person name="Lai R."/>
            <person name="Lang Y.S."/>
            <person name="Liang B."/>
            <person name="Liao S.G."/>
            <person name="Mu D."/>
            <person name="Ma Y.Y."/>
            <person name="Niu Y.Y."/>
            <person name="Sun X.Q."/>
            <person name="Xia J.Q."/>
            <person name="Xiao J."/>
            <person name="Xiong Z.Q."/>
            <person name="Xu L."/>
            <person name="Yang L."/>
            <person name="Zhang Y."/>
            <person name="Zhao W."/>
            <person name="Zhao X.D."/>
            <person name="Zheng Y.T."/>
            <person name="Zhou J.M."/>
            <person name="Zhu Y.B."/>
            <person name="Zhang G.J."/>
            <person name="Wang J."/>
            <person name="Yao Y.G."/>
        </authorList>
    </citation>
    <scope>NUCLEOTIDE SEQUENCE [LARGE SCALE GENOMIC DNA]</scope>
</reference>
<dbReference type="AlphaFoldDB" id="L9KUW5"/>
<gene>
    <name evidence="1" type="ORF">TREES_T100011964</name>
</gene>
<dbReference type="Proteomes" id="UP000011518">
    <property type="component" value="Unassembled WGS sequence"/>
</dbReference>
<dbReference type="GO" id="GO:0003735">
    <property type="term" value="F:structural constituent of ribosome"/>
    <property type="evidence" value="ECO:0007669"/>
    <property type="project" value="TreeGrafter"/>
</dbReference>
<dbReference type="GO" id="GO:0022625">
    <property type="term" value="C:cytosolic large ribosomal subunit"/>
    <property type="evidence" value="ECO:0007669"/>
    <property type="project" value="TreeGrafter"/>
</dbReference>
<proteinExistence type="predicted"/>
<dbReference type="SUPFAM" id="SSF55129">
    <property type="entry name" value="Ribosomal protein L30p/L7e"/>
    <property type="match status" value="1"/>
</dbReference>
<name>L9KUW5_TUPCH</name>
<organism evidence="1 2">
    <name type="scientific">Tupaia chinensis</name>
    <name type="common">Chinese tree shrew</name>
    <name type="synonym">Tupaia belangeri chinensis</name>
    <dbReference type="NCBI Taxonomy" id="246437"/>
    <lineage>
        <taxon>Eukaryota</taxon>
        <taxon>Metazoa</taxon>
        <taxon>Chordata</taxon>
        <taxon>Craniata</taxon>
        <taxon>Vertebrata</taxon>
        <taxon>Euteleostomi</taxon>
        <taxon>Mammalia</taxon>
        <taxon>Eutheria</taxon>
        <taxon>Euarchontoglires</taxon>
        <taxon>Scandentia</taxon>
        <taxon>Tupaiidae</taxon>
        <taxon>Tupaia</taxon>
    </lineage>
</organism>
<keyword evidence="2" id="KW-1185">Reference proteome</keyword>
<reference evidence="2" key="1">
    <citation type="submission" date="2012-07" db="EMBL/GenBank/DDBJ databases">
        <title>Genome of the Chinese tree shrew, a rising model animal genetically related to primates.</title>
        <authorList>
            <person name="Zhang G."/>
            <person name="Fan Y."/>
            <person name="Yao Y."/>
            <person name="Huang Z."/>
        </authorList>
    </citation>
    <scope>NUCLEOTIDE SEQUENCE [LARGE SCALE GENOMIC DNA]</scope>
</reference>
<dbReference type="InParanoid" id="L9KUW5"/>
<keyword evidence="1" id="KW-0689">Ribosomal protein</keyword>
<dbReference type="PANTHER" id="PTHR11524:SF12">
    <property type="entry name" value="LARGE RIBOSOMAL SUBUNIT PROTEIN UL30"/>
    <property type="match status" value="1"/>
</dbReference>
<dbReference type="EMBL" id="KB320704">
    <property type="protein sequence ID" value="ELW64967.1"/>
    <property type="molecule type" value="Genomic_DNA"/>
</dbReference>
<accession>L9KUW5</accession>
<evidence type="ECO:0000313" key="1">
    <source>
        <dbReference type="EMBL" id="ELW64967.1"/>
    </source>
</evidence>